<evidence type="ECO:0000313" key="2">
    <source>
        <dbReference type="EMBL" id="MBB5061344.1"/>
    </source>
</evidence>
<dbReference type="RefSeq" id="WP_184224189.1">
    <property type="nucleotide sequence ID" value="NZ_JACHIP010000037.1"/>
</dbReference>
<reference evidence="2 3" key="1">
    <citation type="submission" date="2020-08" db="EMBL/GenBank/DDBJ databases">
        <title>Genomic Encyclopedia of Type Strains, Phase IV (KMG-V): Genome sequencing to study the core and pangenomes of soil and plant-associated prokaryotes.</title>
        <authorList>
            <person name="Whitman W."/>
        </authorList>
    </citation>
    <scope>NUCLEOTIDE SEQUENCE [LARGE SCALE GENOMIC DNA]</scope>
    <source>
        <strain evidence="2 3">M8UP14</strain>
    </source>
</reference>
<dbReference type="SUPFAM" id="SSF50610">
    <property type="entry name" value="mu transposase, C-terminal domain"/>
    <property type="match status" value="1"/>
</dbReference>
<feature type="domain" description="Transposase-like Mu C-terminal" evidence="1">
    <location>
        <begin position="11"/>
        <end position="65"/>
    </location>
</feature>
<organism evidence="2 3">
    <name type="scientific">Granulicella aggregans</name>
    <dbReference type="NCBI Taxonomy" id="474949"/>
    <lineage>
        <taxon>Bacteria</taxon>
        <taxon>Pseudomonadati</taxon>
        <taxon>Acidobacteriota</taxon>
        <taxon>Terriglobia</taxon>
        <taxon>Terriglobales</taxon>
        <taxon>Acidobacteriaceae</taxon>
        <taxon>Granulicella</taxon>
    </lineage>
</organism>
<sequence>MERLDLLLIHEIRSRKVRTDGIHFHTFRYLSLTLAAYVGEDVTIRFDPRDMGEIRVFYRNRFLCRAISADLAGQTIPLREIVNARKRRREQLKSIVKDRLKTVRCLNFEACKERKLMQARSSQPNHNLQTQALLQRVEHCRLL</sequence>
<protein>
    <recommendedName>
        <fullName evidence="1">Transposase-like Mu C-terminal domain-containing protein</fullName>
    </recommendedName>
</protein>
<evidence type="ECO:0000259" key="1">
    <source>
        <dbReference type="Pfam" id="PF09299"/>
    </source>
</evidence>
<dbReference type="Gene3D" id="2.30.30.130">
    <property type="entry name" value="Transposase, Mu, C-terminal"/>
    <property type="match status" value="1"/>
</dbReference>
<dbReference type="Proteomes" id="UP000540989">
    <property type="component" value="Unassembled WGS sequence"/>
</dbReference>
<accession>A0A7W7ZK12</accession>
<comment type="caution">
    <text evidence="2">The sequence shown here is derived from an EMBL/GenBank/DDBJ whole genome shotgun (WGS) entry which is preliminary data.</text>
</comment>
<dbReference type="EMBL" id="JACHIP010000037">
    <property type="protein sequence ID" value="MBB5061344.1"/>
    <property type="molecule type" value="Genomic_DNA"/>
</dbReference>
<dbReference type="Pfam" id="PF09299">
    <property type="entry name" value="Mu-transpos_C"/>
    <property type="match status" value="1"/>
</dbReference>
<dbReference type="InterPro" id="IPR009004">
    <property type="entry name" value="Transposase_Mu_C"/>
</dbReference>
<evidence type="ECO:0000313" key="3">
    <source>
        <dbReference type="Proteomes" id="UP000540989"/>
    </source>
</evidence>
<keyword evidence="3" id="KW-1185">Reference proteome</keyword>
<dbReference type="InterPro" id="IPR015378">
    <property type="entry name" value="Transposase-like_Mu_C"/>
</dbReference>
<gene>
    <name evidence="2" type="ORF">HDF16_006080</name>
</gene>
<name>A0A7W7ZK12_9BACT</name>
<proteinExistence type="predicted"/>
<dbReference type="AlphaFoldDB" id="A0A7W7ZK12"/>